<evidence type="ECO:0000256" key="10">
    <source>
        <dbReference type="ARBA" id="ARBA00023157"/>
    </source>
</evidence>
<organism evidence="13 14">
    <name type="scientific">Allacma fusca</name>
    <dbReference type="NCBI Taxonomy" id="39272"/>
    <lineage>
        <taxon>Eukaryota</taxon>
        <taxon>Metazoa</taxon>
        <taxon>Ecdysozoa</taxon>
        <taxon>Arthropoda</taxon>
        <taxon>Hexapoda</taxon>
        <taxon>Collembola</taxon>
        <taxon>Symphypleona</taxon>
        <taxon>Sminthuridae</taxon>
        <taxon>Allacma</taxon>
    </lineage>
</organism>
<evidence type="ECO:0000256" key="5">
    <source>
        <dbReference type="ARBA" id="ARBA00022490"/>
    </source>
</evidence>
<evidence type="ECO:0000256" key="2">
    <source>
        <dbReference type="ARBA" id="ARBA00004274"/>
    </source>
</evidence>
<keyword evidence="5" id="KW-0963">Cytoplasm</keyword>
<dbReference type="PANTHER" id="PTHR12939:SF10">
    <property type="entry name" value="EG:4F1.1 PROTEIN"/>
    <property type="match status" value="1"/>
</dbReference>
<sequence length="306" mass="32868">MHSRGLTSLMAFLQHPPLPLSMNLCETFASAFVPPLYDYPPDIQEATMRGAQEHEKYPSKKRAWLEICLGPLKVVPGGIQLKGEAIVLDSLVASRIRSRKGHPIHIESARNISLQARGSDGRILNKIFLGDDKLECQASGMRITDTRGRLLFSADKKEVLVGAELLRVTGEGGAVFHGSVQTPLVRAESGHELRLESPTRSLEVLGPLGVAIESKAGDISATCLTDLKLQSVAGSVRLDSPNIYLPKLQTAIVATAELPTAGASSPTSSTNRVSRPEVYQVCVCGKGRVFLAPPEGPCVADNDVCR</sequence>
<proteinExistence type="inferred from homology"/>
<evidence type="ECO:0000313" key="13">
    <source>
        <dbReference type="EMBL" id="CAG7724578.1"/>
    </source>
</evidence>
<keyword evidence="9" id="KW-0472">Membrane</keyword>
<keyword evidence="14" id="KW-1185">Reference proteome</keyword>
<dbReference type="OrthoDB" id="8881719at2759"/>
<keyword evidence="11" id="KW-0325">Glycoprotein</keyword>
<evidence type="ECO:0000256" key="11">
    <source>
        <dbReference type="ARBA" id="ARBA00023180"/>
    </source>
</evidence>
<keyword evidence="4" id="KW-1003">Cell membrane</keyword>
<keyword evidence="10" id="KW-1015">Disulfide bond</keyword>
<dbReference type="Proteomes" id="UP000708208">
    <property type="component" value="Unassembled WGS sequence"/>
</dbReference>
<evidence type="ECO:0000256" key="6">
    <source>
        <dbReference type="ARBA" id="ARBA00022692"/>
    </source>
</evidence>
<comment type="subcellular location">
    <subcellularLocation>
        <location evidence="2">Cell membrane</location>
        <location evidence="2">Sarcolemma</location>
        <topology evidence="2">Single-pass type II membrane protein</topology>
    </subcellularLocation>
    <subcellularLocation>
        <location evidence="1">Cytoplasm</location>
        <location evidence="1">Cytoskeleton</location>
    </subcellularLocation>
</comment>
<reference evidence="13" key="1">
    <citation type="submission" date="2021-06" db="EMBL/GenBank/DDBJ databases">
        <authorList>
            <person name="Hodson N. C."/>
            <person name="Mongue J. A."/>
            <person name="Jaron S. K."/>
        </authorList>
    </citation>
    <scope>NUCLEOTIDE SEQUENCE</scope>
</reference>
<keyword evidence="12" id="KW-0206">Cytoskeleton</keyword>
<dbReference type="GO" id="GO:0060047">
    <property type="term" value="P:heart contraction"/>
    <property type="evidence" value="ECO:0007669"/>
    <property type="project" value="TreeGrafter"/>
</dbReference>
<dbReference type="InterPro" id="IPR006875">
    <property type="entry name" value="Sarcoglycan"/>
</dbReference>
<dbReference type="PANTHER" id="PTHR12939">
    <property type="entry name" value="SARCOGLYCAN"/>
    <property type="match status" value="1"/>
</dbReference>
<evidence type="ECO:0000256" key="8">
    <source>
        <dbReference type="ARBA" id="ARBA00022989"/>
    </source>
</evidence>
<name>A0A8J2NZ14_9HEXA</name>
<comment type="similarity">
    <text evidence="3">Belongs to the sarcoglycan beta/delta/gamma/zeta family.</text>
</comment>
<dbReference type="GO" id="GO:0005856">
    <property type="term" value="C:cytoskeleton"/>
    <property type="evidence" value="ECO:0007669"/>
    <property type="project" value="UniProtKB-SubCell"/>
</dbReference>
<evidence type="ECO:0000313" key="14">
    <source>
        <dbReference type="Proteomes" id="UP000708208"/>
    </source>
</evidence>
<dbReference type="InterPro" id="IPR039972">
    <property type="entry name" value="Sarcoglycan_gamma/delta/zeta"/>
</dbReference>
<dbReference type="GO" id="GO:0042383">
    <property type="term" value="C:sarcolemma"/>
    <property type="evidence" value="ECO:0007669"/>
    <property type="project" value="UniProtKB-SubCell"/>
</dbReference>
<dbReference type="GO" id="GO:0016012">
    <property type="term" value="C:sarcoglycan complex"/>
    <property type="evidence" value="ECO:0007669"/>
    <property type="project" value="InterPro"/>
</dbReference>
<dbReference type="AlphaFoldDB" id="A0A8J2NZ14"/>
<dbReference type="Pfam" id="PF04790">
    <property type="entry name" value="Sarcoglycan_1"/>
    <property type="match status" value="1"/>
</dbReference>
<comment type="caution">
    <text evidence="13">The sequence shown here is derived from an EMBL/GenBank/DDBJ whole genome shotgun (WGS) entry which is preliminary data.</text>
</comment>
<gene>
    <name evidence="13" type="ORF">AFUS01_LOCUS13590</name>
</gene>
<keyword evidence="7" id="KW-0735">Signal-anchor</keyword>
<evidence type="ECO:0000256" key="7">
    <source>
        <dbReference type="ARBA" id="ARBA00022968"/>
    </source>
</evidence>
<accession>A0A8J2NZ14</accession>
<keyword evidence="8" id="KW-1133">Transmembrane helix</keyword>
<evidence type="ECO:0000256" key="4">
    <source>
        <dbReference type="ARBA" id="ARBA00022475"/>
    </source>
</evidence>
<evidence type="ECO:0000256" key="9">
    <source>
        <dbReference type="ARBA" id="ARBA00023136"/>
    </source>
</evidence>
<evidence type="ECO:0000256" key="12">
    <source>
        <dbReference type="ARBA" id="ARBA00023212"/>
    </source>
</evidence>
<evidence type="ECO:0000256" key="1">
    <source>
        <dbReference type="ARBA" id="ARBA00004245"/>
    </source>
</evidence>
<dbReference type="EMBL" id="CAJVCH010111205">
    <property type="protein sequence ID" value="CAG7724578.1"/>
    <property type="molecule type" value="Genomic_DNA"/>
</dbReference>
<evidence type="ECO:0000256" key="3">
    <source>
        <dbReference type="ARBA" id="ARBA00007574"/>
    </source>
</evidence>
<protein>
    <submittedName>
        <fullName evidence="13">Uncharacterized protein</fullName>
    </submittedName>
</protein>
<keyword evidence="6" id="KW-0812">Transmembrane</keyword>